<dbReference type="EMBL" id="SPHZ02000011">
    <property type="protein sequence ID" value="KAF0892454.1"/>
    <property type="molecule type" value="Genomic_DNA"/>
</dbReference>
<organism evidence="1 2">
    <name type="scientific">Oryza meyeriana var. granulata</name>
    <dbReference type="NCBI Taxonomy" id="110450"/>
    <lineage>
        <taxon>Eukaryota</taxon>
        <taxon>Viridiplantae</taxon>
        <taxon>Streptophyta</taxon>
        <taxon>Embryophyta</taxon>
        <taxon>Tracheophyta</taxon>
        <taxon>Spermatophyta</taxon>
        <taxon>Magnoliopsida</taxon>
        <taxon>Liliopsida</taxon>
        <taxon>Poales</taxon>
        <taxon>Poaceae</taxon>
        <taxon>BOP clade</taxon>
        <taxon>Oryzoideae</taxon>
        <taxon>Oryzeae</taxon>
        <taxon>Oryzinae</taxon>
        <taxon>Oryza</taxon>
        <taxon>Oryza meyeriana</taxon>
    </lineage>
</organism>
<evidence type="ECO:0000313" key="1">
    <source>
        <dbReference type="EMBL" id="KAF0892454.1"/>
    </source>
</evidence>
<dbReference type="Proteomes" id="UP000479710">
    <property type="component" value="Unassembled WGS sequence"/>
</dbReference>
<dbReference type="AlphaFoldDB" id="A0A6G1BXS0"/>
<gene>
    <name evidence="1" type="ORF">E2562_016741</name>
</gene>
<proteinExistence type="predicted"/>
<name>A0A6G1BXS0_9ORYZ</name>
<sequence length="72" mass="7518">MVTRGLAAPIPAVPIPEMWCRRAGEAVAGGGSSVLGRGGAGRRQQRFGEGFAAERYIWEADSSAGSKKLEAD</sequence>
<evidence type="ECO:0000313" key="2">
    <source>
        <dbReference type="Proteomes" id="UP000479710"/>
    </source>
</evidence>
<keyword evidence="2" id="KW-1185">Reference proteome</keyword>
<comment type="caution">
    <text evidence="1">The sequence shown here is derived from an EMBL/GenBank/DDBJ whole genome shotgun (WGS) entry which is preliminary data.</text>
</comment>
<protein>
    <submittedName>
        <fullName evidence="1">Uncharacterized protein</fullName>
    </submittedName>
</protein>
<accession>A0A6G1BXS0</accession>
<reference evidence="1 2" key="1">
    <citation type="submission" date="2019-11" db="EMBL/GenBank/DDBJ databases">
        <title>Whole genome sequence of Oryza granulata.</title>
        <authorList>
            <person name="Li W."/>
        </authorList>
    </citation>
    <scope>NUCLEOTIDE SEQUENCE [LARGE SCALE GENOMIC DNA]</scope>
    <source>
        <strain evidence="2">cv. Menghai</strain>
        <tissue evidence="1">Leaf</tissue>
    </source>
</reference>